<gene>
    <name evidence="4" type="ORF">H0P51_10130</name>
</gene>
<organism evidence="4 5">
    <name type="scientific">Mycobacterium vicinigordonae</name>
    <dbReference type="NCBI Taxonomy" id="1719132"/>
    <lineage>
        <taxon>Bacteria</taxon>
        <taxon>Bacillati</taxon>
        <taxon>Actinomycetota</taxon>
        <taxon>Actinomycetes</taxon>
        <taxon>Mycobacteriales</taxon>
        <taxon>Mycobacteriaceae</taxon>
        <taxon>Mycobacterium</taxon>
    </lineage>
</organism>
<dbReference type="Pfam" id="PF09167">
    <property type="entry name" value="DUF1942"/>
    <property type="match status" value="1"/>
</dbReference>
<dbReference type="Proteomes" id="UP000510682">
    <property type="component" value="Chromosome"/>
</dbReference>
<accession>A0A7D6IPZ7</accession>
<dbReference type="GO" id="GO:0005615">
    <property type="term" value="C:extracellular space"/>
    <property type="evidence" value="ECO:0007669"/>
    <property type="project" value="InterPro"/>
</dbReference>
<dbReference type="InterPro" id="IPR015250">
    <property type="entry name" value="MPT63-like"/>
</dbReference>
<feature type="domain" description="MPT63-like" evidence="3">
    <location>
        <begin position="57"/>
        <end position="178"/>
    </location>
</feature>
<dbReference type="EMBL" id="CP059165">
    <property type="protein sequence ID" value="QLL09200.1"/>
    <property type="molecule type" value="Genomic_DNA"/>
</dbReference>
<feature type="region of interest" description="Disordered" evidence="2">
    <location>
        <begin position="179"/>
        <end position="277"/>
    </location>
</feature>
<feature type="compositionally biased region" description="Polar residues" evidence="2">
    <location>
        <begin position="191"/>
        <end position="217"/>
    </location>
</feature>
<keyword evidence="5" id="KW-1185">Reference proteome</keyword>
<proteinExistence type="predicted"/>
<dbReference type="InterPro" id="IPR029050">
    <property type="entry name" value="Immunoprotect_excell_Ig-like"/>
</dbReference>
<sequence>MNARLVRSCAADRLERHQRRGFSVKFTKTTAKTALGAAGIAAVSLFGAASASAAPTIVEGLGTPETLVDGAMSTDYTVSGLQPANVTIPGYNPAGQLWQADVHVKANTGVVTPVVSNFNASSGEQSYRVISAPAAPAGLSPAPIAQGGTATGKIYFDVTGAPPTRVAYNDGAQDVLVWEGNPANMPAPNSIPGQTAPGQTVPGQTAPGQTVPGQTAPGQMMPGETAPGQTMPGQPAPAQTAPGQTAPSQLAPGQAPNAVPGADQEPEATPNSPVHSS</sequence>
<evidence type="ECO:0000259" key="3">
    <source>
        <dbReference type="Pfam" id="PF09167"/>
    </source>
</evidence>
<evidence type="ECO:0000313" key="4">
    <source>
        <dbReference type="EMBL" id="QLL09200.1"/>
    </source>
</evidence>
<dbReference type="KEGG" id="mgor:H0P51_10130"/>
<reference evidence="5" key="3">
    <citation type="submission" date="2023-07" db="EMBL/GenBank/DDBJ databases">
        <title>Description of Mycobacterium gordonae subsp. intergordonae subsp.nov. and Mycobacterium gordonae subsp. gordonae subsp. nov.</title>
        <authorList>
            <person name="Huang H."/>
        </authorList>
    </citation>
    <scope>NUCLEOTIDE SEQUENCE [LARGE SCALE GENOMIC DNA]</scope>
    <source>
        <strain evidence="5">24</strain>
    </source>
</reference>
<reference evidence="5" key="1">
    <citation type="submission" date="2020-07" db="EMBL/GenBank/DDBJ databases">
        <title>Description of Mycobacterium gordonae subsp. intergordonae subsp.nov. and Mycobacterium gordonae subsp. gordonae subsp. nov.</title>
        <authorList>
            <person name="Yu X."/>
        </authorList>
    </citation>
    <scope>NUCLEOTIDE SEQUENCE [LARGE SCALE GENOMIC DNA]</scope>
    <source>
        <strain evidence="5">24</strain>
    </source>
</reference>
<feature type="compositionally biased region" description="Low complexity" evidence="2">
    <location>
        <begin position="226"/>
        <end position="249"/>
    </location>
</feature>
<dbReference type="Gene3D" id="2.60.40.1240">
    <property type="match status" value="1"/>
</dbReference>
<dbReference type="AlphaFoldDB" id="A0A7D6IPZ7"/>
<name>A0A7D6IPZ7_9MYCO</name>
<evidence type="ECO:0000256" key="1">
    <source>
        <dbReference type="ARBA" id="ARBA00022729"/>
    </source>
</evidence>
<reference evidence="4 5" key="2">
    <citation type="submission" date="2020-07" db="EMBL/GenBank/DDBJ databases">
        <authorList>
            <person name="Yu X."/>
        </authorList>
    </citation>
    <scope>NUCLEOTIDE SEQUENCE [LARGE SCALE GENOMIC DNA]</scope>
    <source>
        <strain evidence="5">24</strain>
    </source>
</reference>
<keyword evidence="1" id="KW-0732">Signal</keyword>
<evidence type="ECO:0000256" key="2">
    <source>
        <dbReference type="SAM" id="MobiDB-lite"/>
    </source>
</evidence>
<dbReference type="SUPFAM" id="SSF81982">
    <property type="entry name" value="Antigen MPT63/MPB63 (immunoprotective extracellular protein)"/>
    <property type="match status" value="1"/>
</dbReference>
<protein>
    <submittedName>
        <fullName evidence="4">DUF1942 domain-containing protein</fullName>
    </submittedName>
</protein>
<evidence type="ECO:0000313" key="5">
    <source>
        <dbReference type="Proteomes" id="UP000510682"/>
    </source>
</evidence>